<feature type="region of interest" description="Disordered" evidence="1">
    <location>
        <begin position="1"/>
        <end position="20"/>
    </location>
</feature>
<name>A0AAD3T8N7_NEPGR</name>
<evidence type="ECO:0000256" key="1">
    <source>
        <dbReference type="SAM" id="MobiDB-lite"/>
    </source>
</evidence>
<feature type="compositionally biased region" description="Low complexity" evidence="1">
    <location>
        <begin position="120"/>
        <end position="136"/>
    </location>
</feature>
<proteinExistence type="predicted"/>
<accession>A0AAD3T8N7</accession>
<dbReference type="EMBL" id="BSYO01000028">
    <property type="protein sequence ID" value="GMH24744.1"/>
    <property type="molecule type" value="Genomic_DNA"/>
</dbReference>
<reference evidence="2" key="1">
    <citation type="submission" date="2023-05" db="EMBL/GenBank/DDBJ databases">
        <title>Nepenthes gracilis genome sequencing.</title>
        <authorList>
            <person name="Fukushima K."/>
        </authorList>
    </citation>
    <scope>NUCLEOTIDE SEQUENCE</scope>
    <source>
        <strain evidence="2">SING2019-196</strain>
    </source>
</reference>
<comment type="caution">
    <text evidence="2">The sequence shown here is derived from an EMBL/GenBank/DDBJ whole genome shotgun (WGS) entry which is preliminary data.</text>
</comment>
<evidence type="ECO:0000313" key="2">
    <source>
        <dbReference type="EMBL" id="GMH24744.1"/>
    </source>
</evidence>
<keyword evidence="3" id="KW-1185">Reference proteome</keyword>
<organism evidence="2 3">
    <name type="scientific">Nepenthes gracilis</name>
    <name type="common">Slender pitcher plant</name>
    <dbReference type="NCBI Taxonomy" id="150966"/>
    <lineage>
        <taxon>Eukaryota</taxon>
        <taxon>Viridiplantae</taxon>
        <taxon>Streptophyta</taxon>
        <taxon>Embryophyta</taxon>
        <taxon>Tracheophyta</taxon>
        <taxon>Spermatophyta</taxon>
        <taxon>Magnoliopsida</taxon>
        <taxon>eudicotyledons</taxon>
        <taxon>Gunneridae</taxon>
        <taxon>Pentapetalae</taxon>
        <taxon>Caryophyllales</taxon>
        <taxon>Nepenthaceae</taxon>
        <taxon>Nepenthes</taxon>
    </lineage>
</organism>
<feature type="region of interest" description="Disordered" evidence="1">
    <location>
        <begin position="49"/>
        <end position="81"/>
    </location>
</feature>
<dbReference type="Proteomes" id="UP001279734">
    <property type="component" value="Unassembled WGS sequence"/>
</dbReference>
<gene>
    <name evidence="2" type="ORF">Nepgr_026587</name>
</gene>
<feature type="region of interest" description="Disordered" evidence="1">
    <location>
        <begin position="115"/>
        <end position="136"/>
    </location>
</feature>
<feature type="compositionally biased region" description="Basic and acidic residues" evidence="1">
    <location>
        <begin position="57"/>
        <end position="81"/>
    </location>
</feature>
<protein>
    <submittedName>
        <fullName evidence="2">Uncharacterized protein</fullName>
    </submittedName>
</protein>
<dbReference type="AlphaFoldDB" id="A0AAD3T8N7"/>
<sequence>MERPPAAKPAMLGAVSGPPRRAAVSFGCPEKITFYRGQILRKDKIQIVAPDASEGSRPARIEQRRRGEENTACRQREEAEKGGKHALNFQFEVDDGRDEDKFSSHRRLFSGAIKRHCGAKSPSSPSSSNSSSSSSYSLKSNRFYELNLLERSNSTDSDIETAVEGAIAHRKKFLQQQNSSTKIESEVVTCLLTASTVASYESTGRSELCRI</sequence>
<evidence type="ECO:0000313" key="3">
    <source>
        <dbReference type="Proteomes" id="UP001279734"/>
    </source>
</evidence>